<keyword evidence="3" id="KW-0969">Cilium</keyword>
<dbReference type="EMBL" id="JAGIQF010000002">
    <property type="protein sequence ID" value="MBP0602360.1"/>
    <property type="molecule type" value="Genomic_DNA"/>
</dbReference>
<feature type="region of interest" description="Disordered" evidence="1">
    <location>
        <begin position="221"/>
        <end position="243"/>
    </location>
</feature>
<feature type="compositionally biased region" description="Basic and acidic residues" evidence="1">
    <location>
        <begin position="315"/>
        <end position="328"/>
    </location>
</feature>
<dbReference type="PANTHER" id="PTHR37533">
    <property type="entry name" value="FLAGELLAR HOOK-LENGTH CONTROL PROTEIN"/>
    <property type="match status" value="1"/>
</dbReference>
<feature type="region of interest" description="Disordered" evidence="1">
    <location>
        <begin position="397"/>
        <end position="500"/>
    </location>
</feature>
<feature type="compositionally biased region" description="Polar residues" evidence="1">
    <location>
        <begin position="58"/>
        <end position="75"/>
    </location>
</feature>
<dbReference type="Pfam" id="PF02120">
    <property type="entry name" value="Flg_hook"/>
    <property type="match status" value="1"/>
</dbReference>
<feature type="region of interest" description="Disordered" evidence="1">
    <location>
        <begin position="255"/>
        <end position="295"/>
    </location>
</feature>
<feature type="compositionally biased region" description="Polar residues" evidence="1">
    <location>
        <begin position="489"/>
        <end position="500"/>
    </location>
</feature>
<feature type="region of interest" description="Disordered" evidence="1">
    <location>
        <begin position="523"/>
        <end position="573"/>
    </location>
</feature>
<feature type="region of interest" description="Disordered" evidence="1">
    <location>
        <begin position="668"/>
        <end position="713"/>
    </location>
</feature>
<feature type="compositionally biased region" description="Polar residues" evidence="1">
    <location>
        <begin position="449"/>
        <end position="461"/>
    </location>
</feature>
<comment type="caution">
    <text evidence="3">The sequence shown here is derived from an EMBL/GenBank/DDBJ whole genome shotgun (WGS) entry which is preliminary data.</text>
</comment>
<proteinExistence type="predicted"/>
<dbReference type="PANTHER" id="PTHR37533:SF2">
    <property type="entry name" value="FLAGELLAR HOOK-LENGTH CONTROL PROTEIN"/>
    <property type="match status" value="1"/>
</dbReference>
<feature type="region of interest" description="Disordered" evidence="1">
    <location>
        <begin position="1"/>
        <end position="20"/>
    </location>
</feature>
<feature type="compositionally biased region" description="Gly residues" evidence="1">
    <location>
        <begin position="691"/>
        <end position="709"/>
    </location>
</feature>
<protein>
    <submittedName>
        <fullName evidence="3">Flagellar hook-length control protein FliK</fullName>
    </submittedName>
</protein>
<keyword evidence="4" id="KW-1185">Reference proteome</keyword>
<dbReference type="InterPro" id="IPR038610">
    <property type="entry name" value="FliK-like_C_sf"/>
</dbReference>
<feature type="compositionally biased region" description="Low complexity" evidence="1">
    <location>
        <begin position="462"/>
        <end position="478"/>
    </location>
</feature>
<keyword evidence="3" id="KW-0282">Flagellum</keyword>
<feature type="compositionally biased region" description="Polar residues" evidence="1">
    <location>
        <begin position="230"/>
        <end position="242"/>
    </location>
</feature>
<evidence type="ECO:0000313" key="3">
    <source>
        <dbReference type="EMBL" id="MBP0602360.1"/>
    </source>
</evidence>
<feature type="compositionally biased region" description="Basic and acidic residues" evidence="1">
    <location>
        <begin position="523"/>
        <end position="534"/>
    </location>
</feature>
<dbReference type="InterPro" id="IPR021136">
    <property type="entry name" value="Flagellar_hook_control-like_C"/>
</dbReference>
<dbReference type="Proteomes" id="UP000666661">
    <property type="component" value="Unassembled WGS sequence"/>
</dbReference>
<reference evidence="3 4" key="1">
    <citation type="submission" date="2021-03" db="EMBL/GenBank/DDBJ databases">
        <title>Plant growth promoting bacteria isolated from wild legumes nodules and trapping Phaseolus vulgaris L. nodules in the center and southern Mexico.</title>
        <authorList>
            <person name="Estrada P."/>
        </authorList>
    </citation>
    <scope>NUCLEOTIDE SEQUENCE [LARGE SCALE GENOMIC DNA]</scope>
    <source>
        <strain evidence="3 4">MaGu-431</strain>
    </source>
</reference>
<feature type="domain" description="Flagellar hook-length control protein-like C-terminal" evidence="2">
    <location>
        <begin position="594"/>
        <end position="678"/>
    </location>
</feature>
<feature type="region of interest" description="Disordered" evidence="1">
    <location>
        <begin position="58"/>
        <end position="107"/>
    </location>
</feature>
<feature type="region of interest" description="Disordered" evidence="1">
    <location>
        <begin position="308"/>
        <end position="370"/>
    </location>
</feature>
<feature type="region of interest" description="Disordered" evidence="1">
    <location>
        <begin position="123"/>
        <end position="186"/>
    </location>
</feature>
<accession>A0ABS4B671</accession>
<evidence type="ECO:0000259" key="2">
    <source>
        <dbReference type="Pfam" id="PF02120"/>
    </source>
</evidence>
<feature type="compositionally biased region" description="Low complexity" evidence="1">
    <location>
        <begin position="668"/>
        <end position="690"/>
    </location>
</feature>
<dbReference type="Gene3D" id="3.30.750.140">
    <property type="match status" value="1"/>
</dbReference>
<organism evidence="3 4">
    <name type="scientific">Aeromonas sanarellii</name>
    <dbReference type="NCBI Taxonomy" id="633415"/>
    <lineage>
        <taxon>Bacteria</taxon>
        <taxon>Pseudomonadati</taxon>
        <taxon>Pseudomonadota</taxon>
        <taxon>Gammaproteobacteria</taxon>
        <taxon>Aeromonadales</taxon>
        <taxon>Aeromonadaceae</taxon>
        <taxon>Aeromonas</taxon>
    </lineage>
</organism>
<name>A0ABS4B671_9GAMM</name>
<gene>
    <name evidence="3" type="ORF">J8I01_07540</name>
</gene>
<keyword evidence="3" id="KW-0966">Cell projection</keyword>
<sequence>MIQTQLIKTPAQVLSSDSSASSALPIGGVEGGQLPVDGKVAFSDAMVRAQLMGNAPASQAAMTPQVSDDIPQTNGADAKSLASADLPADETQPARAAGDEPGLPPDDFLQQLQASLRQDVSLVHPAVPPSPQGESAPVDGNDLPPESQPLVESRALSGPGAEGKGVTAKPAPMPPSGPVPGSAGLTELAQTDPVQTVATAHGPMQNALAETGLAQTDLAQTGATARGPIQSGQAQGDVTQSDLARGALAQTGFAKAEPALAADGETTQTAVRGDVQSVDKSATTEAGASKGGQGTLADALVASDAELGSAAPDQIAEKGTEKGTDKAADTGATRTKTEGPSPLSGAERAALLSKVIPSPEAAADKGTGTAVHLEAPTAQAGAARSLGEGLVKVGLDSQVTAQGDAPNAAGNRPREASTRDGLTGTTGDGKPGSAQDAPENKPVQAARLEQNTTKPEQNTAQTGSPSPAAAPVSTPEPTLAAPQQILARQESQGPQASLTALSAGIQQMESAPAMVKVAAEFKKSDMKGSLDEVGKPGGVETKGAGQTDATASLPPAQTAAGESKPAAELAARREPQSLPHLKLATPEAPAQLHQKVNLMLADKLQQAEIQLDPLGLGKMKIQIQIDASSQANVHFVVQHGQTREMLEQAMPRLREMLAGQGIQLGQTQVQQQSQQQAQQQSQGQSAFDGQGQQGGRGFGGGEQAGGEGGSRTLSLLVESANDAGIDFYA</sequence>
<dbReference type="InterPro" id="IPR052563">
    <property type="entry name" value="FliK"/>
</dbReference>
<evidence type="ECO:0000256" key="1">
    <source>
        <dbReference type="SAM" id="MobiDB-lite"/>
    </source>
</evidence>
<dbReference type="CDD" id="cd17470">
    <property type="entry name" value="T3SS_Flik_C"/>
    <property type="match status" value="1"/>
</dbReference>
<dbReference type="RefSeq" id="WP_209793467.1">
    <property type="nucleotide sequence ID" value="NZ_JAGIQF010000002.1"/>
</dbReference>
<evidence type="ECO:0000313" key="4">
    <source>
        <dbReference type="Proteomes" id="UP000666661"/>
    </source>
</evidence>